<feature type="transmembrane region" description="Helical" evidence="7">
    <location>
        <begin position="241"/>
        <end position="267"/>
    </location>
</feature>
<dbReference type="Pfam" id="PF01694">
    <property type="entry name" value="Rhomboid"/>
    <property type="match status" value="1"/>
</dbReference>
<feature type="transmembrane region" description="Helical" evidence="7">
    <location>
        <begin position="306"/>
        <end position="326"/>
    </location>
</feature>
<dbReference type="EMBL" id="CP000353">
    <property type="protein sequence ID" value="ABF10729.1"/>
    <property type="molecule type" value="Genomic_DNA"/>
</dbReference>
<dbReference type="PANTHER" id="PTHR43731">
    <property type="entry name" value="RHOMBOID PROTEASE"/>
    <property type="match status" value="1"/>
</dbReference>
<dbReference type="InterPro" id="IPR035952">
    <property type="entry name" value="Rhomboid-like_sf"/>
</dbReference>
<feature type="transmembrane region" description="Helical" evidence="7">
    <location>
        <begin position="394"/>
        <end position="413"/>
    </location>
</feature>
<reference evidence="10" key="1">
    <citation type="journal article" date="2010" name="PLoS ONE">
        <title>The complete genome sequence of Cupriavidus metallidurans strain CH34, a master survivalist in harsh and anthropogenic environments.</title>
        <authorList>
            <person name="Janssen P.J."/>
            <person name="Van Houdt R."/>
            <person name="Moors H."/>
            <person name="Monsieurs P."/>
            <person name="Morin N."/>
            <person name="Michaux A."/>
            <person name="Benotmane M.A."/>
            <person name="Leys N."/>
            <person name="Vallaeys T."/>
            <person name="Lapidus A."/>
            <person name="Monchy S."/>
            <person name="Medigue C."/>
            <person name="Taghavi S."/>
            <person name="McCorkle S."/>
            <person name="Dunn J."/>
            <person name="van der Lelie D."/>
            <person name="Mergeay M."/>
        </authorList>
    </citation>
    <scope>NUCLEOTIDE SEQUENCE [LARGE SCALE GENOMIC DNA]</scope>
    <source>
        <plasmid evidence="10">megaplasmid</plasmid>
    </source>
</reference>
<feature type="transmembrane region" description="Helical" evidence="7">
    <location>
        <begin position="194"/>
        <end position="215"/>
    </location>
</feature>
<dbReference type="GO" id="GO:0004252">
    <property type="term" value="F:serine-type endopeptidase activity"/>
    <property type="evidence" value="ECO:0007669"/>
    <property type="project" value="InterPro"/>
</dbReference>
<organism evidence="9 10">
    <name type="scientific">Cupriavidus metallidurans (strain ATCC 43123 / DSM 2839 / NBRC 102507 / CH34)</name>
    <name type="common">Ralstonia metallidurans</name>
    <dbReference type="NCBI Taxonomy" id="266264"/>
    <lineage>
        <taxon>Bacteria</taxon>
        <taxon>Pseudomonadati</taxon>
        <taxon>Pseudomonadota</taxon>
        <taxon>Betaproteobacteria</taxon>
        <taxon>Burkholderiales</taxon>
        <taxon>Burkholderiaceae</taxon>
        <taxon>Cupriavidus</taxon>
    </lineage>
</organism>
<comment type="similarity">
    <text evidence="2">Belongs to the peptidase S54 family.</text>
</comment>
<evidence type="ECO:0000256" key="4">
    <source>
        <dbReference type="ARBA" id="ARBA00022801"/>
    </source>
</evidence>
<geneLocation type="plasmid" evidence="9 10">
    <name>megaplasmid</name>
</geneLocation>
<evidence type="ECO:0000313" key="9">
    <source>
        <dbReference type="EMBL" id="ABF10729.1"/>
    </source>
</evidence>
<evidence type="ECO:0000256" key="5">
    <source>
        <dbReference type="ARBA" id="ARBA00022989"/>
    </source>
</evidence>
<dbReference type="AlphaFoldDB" id="Q1LGJ7"/>
<dbReference type="Gene3D" id="1.20.1540.10">
    <property type="entry name" value="Rhomboid-like"/>
    <property type="match status" value="1"/>
</dbReference>
<feature type="transmembrane region" description="Helical" evidence="7">
    <location>
        <begin position="29"/>
        <end position="48"/>
    </location>
</feature>
<dbReference type="PANTHER" id="PTHR43731:SF14">
    <property type="entry name" value="PRESENILIN-ASSOCIATED RHOMBOID-LIKE PROTEIN, MITOCHONDRIAL"/>
    <property type="match status" value="1"/>
</dbReference>
<evidence type="ECO:0000256" key="6">
    <source>
        <dbReference type="ARBA" id="ARBA00023136"/>
    </source>
</evidence>
<feature type="transmembrane region" description="Helical" evidence="7">
    <location>
        <begin position="279"/>
        <end position="300"/>
    </location>
</feature>
<evidence type="ECO:0000313" key="10">
    <source>
        <dbReference type="Proteomes" id="UP000002429"/>
    </source>
</evidence>
<comment type="subcellular location">
    <subcellularLocation>
        <location evidence="1">Membrane</location>
        <topology evidence="1">Multi-pass membrane protein</topology>
    </subcellularLocation>
</comment>
<protein>
    <submittedName>
        <fullName evidence="9">Intramembrane serine protease</fullName>
    </submittedName>
</protein>
<keyword evidence="9" id="KW-0614">Plasmid</keyword>
<keyword evidence="5 7" id="KW-1133">Transmembrane helix</keyword>
<evidence type="ECO:0000256" key="7">
    <source>
        <dbReference type="SAM" id="Phobius"/>
    </source>
</evidence>
<name>Q1LGJ7_CUPMC</name>
<evidence type="ECO:0000256" key="1">
    <source>
        <dbReference type="ARBA" id="ARBA00004141"/>
    </source>
</evidence>
<dbReference type="GO" id="GO:0006508">
    <property type="term" value="P:proteolysis"/>
    <property type="evidence" value="ECO:0007669"/>
    <property type="project" value="UniProtKB-KW"/>
</dbReference>
<proteinExistence type="inferred from homology"/>
<feature type="transmembrane region" description="Helical" evidence="7">
    <location>
        <begin position="361"/>
        <end position="382"/>
    </location>
</feature>
<evidence type="ECO:0000259" key="8">
    <source>
        <dbReference type="Pfam" id="PF01694"/>
    </source>
</evidence>
<dbReference type="eggNOG" id="COG0705">
    <property type="taxonomic scope" value="Bacteria"/>
</dbReference>
<evidence type="ECO:0000256" key="2">
    <source>
        <dbReference type="ARBA" id="ARBA00009045"/>
    </source>
</evidence>
<keyword evidence="3 7" id="KW-0812">Transmembrane</keyword>
<dbReference type="GO" id="GO:0016020">
    <property type="term" value="C:membrane"/>
    <property type="evidence" value="ECO:0007669"/>
    <property type="project" value="UniProtKB-SubCell"/>
</dbReference>
<sequence>MEQSQRWRQRATPARPIGAFYVRQFGAALFMRLILWAIFGGLAALLLVSMRGNAGSVLMSLVLLGILILFEWGWGRHAPLGKPLLTIDASGIGSTAFPRKRRHLRWRDIAGAAIRDVRGAGETLVIETVETKPGGRRKARRAYQVRLAMLRKSDQQLVQALVAHHMRVAGITPSADVVAERAFVAQMQALPRTWGLYSMIAVNVLIWLIMLSRGAALDGAAPKMLIDWGGNLGALTQDGQWWRLLTATFLHGSLKHLAANMVVLYLLGTHVERFFGTRSFLLIYVGAGLLGSALSLYFAAQASVSVGASGAVFGIGGALLVAALLHRRELPQSIRNRLVSDAVIMIGYSLAQGFLSTRVDNAAHVGGLIGGALLALCLPVRLSPETYRKKLRRGTLMATVTAIVAVVGVAAFAPPAPLTLRAQLAGSRQFEVAADRFMTALRATQADIEAMKAGKMPEREVDARTRTIHAPAFEQALSGLVRVTLPPGDSRAPLLQDMTLLADAMHEYLRMDSVWDASANRHVPADAARGDALNANIERLTQRINTRLAEKRKK</sequence>
<accession>Q1LGJ7</accession>
<keyword evidence="10" id="KW-1185">Reference proteome</keyword>
<feature type="domain" description="Peptidase S54 rhomboid" evidence="8">
    <location>
        <begin position="239"/>
        <end position="378"/>
    </location>
</feature>
<feature type="transmembrane region" description="Helical" evidence="7">
    <location>
        <begin position="54"/>
        <end position="74"/>
    </location>
</feature>
<dbReference type="RefSeq" id="WP_011518376.1">
    <property type="nucleotide sequence ID" value="NC_007974.2"/>
</dbReference>
<dbReference type="KEGG" id="rme:Rmet_3861"/>
<dbReference type="SUPFAM" id="SSF144091">
    <property type="entry name" value="Rhomboid-like"/>
    <property type="match status" value="1"/>
</dbReference>
<dbReference type="HOGENOM" id="CLU_507940_0_0_4"/>
<dbReference type="Proteomes" id="UP000002429">
    <property type="component" value="Plasmid megaplasmid"/>
</dbReference>
<evidence type="ECO:0000256" key="3">
    <source>
        <dbReference type="ARBA" id="ARBA00022692"/>
    </source>
</evidence>
<gene>
    <name evidence="9" type="ordered locus">Rmet_3861</name>
</gene>
<keyword evidence="4" id="KW-0378">Hydrolase</keyword>
<keyword evidence="9" id="KW-0645">Protease</keyword>
<keyword evidence="6 7" id="KW-0472">Membrane</keyword>
<dbReference type="InterPro" id="IPR022764">
    <property type="entry name" value="Peptidase_S54_rhomboid_dom"/>
</dbReference>
<feature type="transmembrane region" description="Helical" evidence="7">
    <location>
        <begin position="338"/>
        <end position="355"/>
    </location>
</feature>
<dbReference type="InterPro" id="IPR050925">
    <property type="entry name" value="Rhomboid_protease_S54"/>
</dbReference>